<keyword evidence="7" id="KW-1185">Reference proteome</keyword>
<evidence type="ECO:0000259" key="5">
    <source>
        <dbReference type="PROSITE" id="PS50977"/>
    </source>
</evidence>
<dbReference type="InterPro" id="IPR001647">
    <property type="entry name" value="HTH_TetR"/>
</dbReference>
<evidence type="ECO:0000256" key="2">
    <source>
        <dbReference type="ARBA" id="ARBA00023125"/>
    </source>
</evidence>
<keyword evidence="3" id="KW-0804">Transcription</keyword>
<dbReference type="InterPro" id="IPR009057">
    <property type="entry name" value="Homeodomain-like_sf"/>
</dbReference>
<evidence type="ECO:0000313" key="6">
    <source>
        <dbReference type="EMBL" id="KPC52486.1"/>
    </source>
</evidence>
<dbReference type="PRINTS" id="PR00455">
    <property type="entry name" value="HTHTETR"/>
</dbReference>
<name>A0A0N1JSL3_9NEIS</name>
<protein>
    <submittedName>
        <fullName evidence="6">Tetracycline repressor protein class H</fullName>
    </submittedName>
</protein>
<proteinExistence type="predicted"/>
<dbReference type="Gene3D" id="1.10.10.60">
    <property type="entry name" value="Homeodomain-like"/>
    <property type="match status" value="1"/>
</dbReference>
<gene>
    <name evidence="6" type="primary">tetR</name>
    <name evidence="6" type="ORF">WG78_11595</name>
</gene>
<sequence length="230" mass="24462">MEKTRPSPRRDESLSRERIVDAAIALLDAGGADGLTFRALAERLATGAGAIYYHVANKSDLLTAACDSVIAHTLAECAVDGSPAAQIRDIALGLFDAIDAHAWVGSALAGAPGELPGVRILERIGRQVDALGVPHGGQWAAVCALVNYIMGVAGQNAANSQIARTHAYDRASLLDAMATRWSQLDAQQFSFTRSVADQLRDHDDRADYLTGLDLILQGMETLYAHPGQKD</sequence>
<dbReference type="SUPFAM" id="SSF48498">
    <property type="entry name" value="Tetracyclin repressor-like, C-terminal domain"/>
    <property type="match status" value="1"/>
</dbReference>
<comment type="caution">
    <text evidence="6">The sequence shown here is derived from an EMBL/GenBank/DDBJ whole genome shotgun (WGS) entry which is preliminary data.</text>
</comment>
<dbReference type="GO" id="GO:0000976">
    <property type="term" value="F:transcription cis-regulatory region binding"/>
    <property type="evidence" value="ECO:0007669"/>
    <property type="project" value="TreeGrafter"/>
</dbReference>
<evidence type="ECO:0000313" key="7">
    <source>
        <dbReference type="Proteomes" id="UP000037939"/>
    </source>
</evidence>
<keyword evidence="1" id="KW-0805">Transcription regulation</keyword>
<dbReference type="InterPro" id="IPR050109">
    <property type="entry name" value="HTH-type_TetR-like_transc_reg"/>
</dbReference>
<reference evidence="6 7" key="1">
    <citation type="submission" date="2015-07" db="EMBL/GenBank/DDBJ databases">
        <title>Draft genome sequence of the Amantichitinum ursilacus IGB-41, a new chitin-degrading bacterium.</title>
        <authorList>
            <person name="Kirstahler P."/>
            <person name="Guenther M."/>
            <person name="Grumaz C."/>
            <person name="Rupp S."/>
            <person name="Zibek S."/>
            <person name="Sohn K."/>
        </authorList>
    </citation>
    <scope>NUCLEOTIDE SEQUENCE [LARGE SCALE GENOMIC DNA]</scope>
    <source>
        <strain evidence="6 7">IGB-41</strain>
    </source>
</reference>
<keyword evidence="2 4" id="KW-0238">DNA-binding</keyword>
<dbReference type="PANTHER" id="PTHR30055">
    <property type="entry name" value="HTH-TYPE TRANSCRIPTIONAL REGULATOR RUTR"/>
    <property type="match status" value="1"/>
</dbReference>
<dbReference type="Gene3D" id="1.10.357.10">
    <property type="entry name" value="Tetracycline Repressor, domain 2"/>
    <property type="match status" value="1"/>
</dbReference>
<feature type="DNA-binding region" description="H-T-H motif" evidence="4">
    <location>
        <begin position="36"/>
        <end position="55"/>
    </location>
</feature>
<dbReference type="PROSITE" id="PS50977">
    <property type="entry name" value="HTH_TETR_2"/>
    <property type="match status" value="1"/>
</dbReference>
<dbReference type="Proteomes" id="UP000037939">
    <property type="component" value="Unassembled WGS sequence"/>
</dbReference>
<feature type="domain" description="HTH tetR-type" evidence="5">
    <location>
        <begin position="13"/>
        <end position="73"/>
    </location>
</feature>
<organism evidence="6 7">
    <name type="scientific">Amantichitinum ursilacus</name>
    <dbReference type="NCBI Taxonomy" id="857265"/>
    <lineage>
        <taxon>Bacteria</taxon>
        <taxon>Pseudomonadati</taxon>
        <taxon>Pseudomonadota</taxon>
        <taxon>Betaproteobacteria</taxon>
        <taxon>Neisseriales</taxon>
        <taxon>Chitinibacteraceae</taxon>
        <taxon>Amantichitinum</taxon>
    </lineage>
</organism>
<evidence type="ECO:0000256" key="4">
    <source>
        <dbReference type="PROSITE-ProRule" id="PRU00335"/>
    </source>
</evidence>
<dbReference type="Pfam" id="PF00440">
    <property type="entry name" value="TetR_N"/>
    <property type="match status" value="1"/>
</dbReference>
<dbReference type="PANTHER" id="PTHR30055:SF151">
    <property type="entry name" value="TRANSCRIPTIONAL REGULATORY PROTEIN"/>
    <property type="match status" value="1"/>
</dbReference>
<dbReference type="AlphaFoldDB" id="A0A0N1JSL3"/>
<dbReference type="RefSeq" id="WP_053937980.1">
    <property type="nucleotide sequence ID" value="NZ_LAQT01000009.1"/>
</dbReference>
<dbReference type="EMBL" id="LAQT01000009">
    <property type="protein sequence ID" value="KPC52486.1"/>
    <property type="molecule type" value="Genomic_DNA"/>
</dbReference>
<evidence type="ECO:0000256" key="1">
    <source>
        <dbReference type="ARBA" id="ARBA00023015"/>
    </source>
</evidence>
<dbReference type="STRING" id="857265.WG78_11595"/>
<dbReference type="OrthoDB" id="4541465at2"/>
<dbReference type="InterPro" id="IPR036271">
    <property type="entry name" value="Tet_transcr_reg_TetR-rel_C_sf"/>
</dbReference>
<accession>A0A0N1JSL3</accession>
<dbReference type="SUPFAM" id="SSF46689">
    <property type="entry name" value="Homeodomain-like"/>
    <property type="match status" value="1"/>
</dbReference>
<dbReference type="GO" id="GO:0003700">
    <property type="term" value="F:DNA-binding transcription factor activity"/>
    <property type="evidence" value="ECO:0007669"/>
    <property type="project" value="TreeGrafter"/>
</dbReference>
<evidence type="ECO:0000256" key="3">
    <source>
        <dbReference type="ARBA" id="ARBA00023163"/>
    </source>
</evidence>